<evidence type="ECO:0000256" key="9">
    <source>
        <dbReference type="ARBA" id="ARBA00023679"/>
    </source>
</evidence>
<gene>
    <name evidence="12" type="primary">nudC</name>
    <name evidence="12" type="ORF">SPF06_00285</name>
</gene>
<dbReference type="EC" id="3.6.1.22" evidence="4"/>
<keyword evidence="6 10" id="KW-0378">Hydrolase</keyword>
<dbReference type="InterPro" id="IPR015376">
    <property type="entry name" value="Znr_NADH_PPase"/>
</dbReference>
<evidence type="ECO:0000256" key="3">
    <source>
        <dbReference type="ARBA" id="ARBA00009595"/>
    </source>
</evidence>
<feature type="domain" description="Nudix hydrolase" evidence="11">
    <location>
        <begin position="220"/>
        <end position="344"/>
    </location>
</feature>
<dbReference type="NCBIfam" id="NF001299">
    <property type="entry name" value="PRK00241.1"/>
    <property type="match status" value="1"/>
</dbReference>
<reference evidence="12 13" key="1">
    <citation type="submission" date="2023-12" db="EMBL/GenBank/DDBJ databases">
        <title>Sinomonas terricola sp. nov, isolated from litchi orchard soil in Guangdong, PR China.</title>
        <authorList>
            <person name="Jiaxin W."/>
            <person name="Yang Z."/>
            <person name="Honghui Z."/>
        </authorList>
    </citation>
    <scope>NUCLEOTIDE SEQUENCE [LARGE SCALE GENOMIC DNA]</scope>
    <source>
        <strain evidence="12 13">JGH33</strain>
    </source>
</reference>
<comment type="similarity">
    <text evidence="3">Belongs to the Nudix hydrolase family. NudC subfamily.</text>
</comment>
<name>A0ABU5T0H8_9MICC</name>
<keyword evidence="13" id="KW-1185">Reference proteome</keyword>
<keyword evidence="7" id="KW-0460">Magnesium</keyword>
<evidence type="ECO:0000256" key="10">
    <source>
        <dbReference type="RuleBase" id="RU003476"/>
    </source>
</evidence>
<evidence type="ECO:0000256" key="8">
    <source>
        <dbReference type="ARBA" id="ARBA00023027"/>
    </source>
</evidence>
<dbReference type="PANTHER" id="PTHR42904:SF6">
    <property type="entry name" value="NAD-CAPPED RNA HYDROLASE NUDT12"/>
    <property type="match status" value="1"/>
</dbReference>
<dbReference type="PRINTS" id="PR00502">
    <property type="entry name" value="NUDIXFAMILY"/>
</dbReference>
<organism evidence="12 13">
    <name type="scientific">Sinomonas terricola</name>
    <dbReference type="NCBI Taxonomy" id="3110330"/>
    <lineage>
        <taxon>Bacteria</taxon>
        <taxon>Bacillati</taxon>
        <taxon>Actinomycetota</taxon>
        <taxon>Actinomycetes</taxon>
        <taxon>Micrococcales</taxon>
        <taxon>Micrococcaceae</taxon>
        <taxon>Sinomonas</taxon>
    </lineage>
</organism>
<dbReference type="CDD" id="cd03429">
    <property type="entry name" value="NUDIX_NADH_pyrophosphatase_Nudt13"/>
    <property type="match status" value="1"/>
</dbReference>
<dbReference type="Gene3D" id="3.90.79.10">
    <property type="entry name" value="Nucleoside Triphosphate Pyrophosphohydrolase"/>
    <property type="match status" value="1"/>
</dbReference>
<dbReference type="RefSeq" id="WP_323276919.1">
    <property type="nucleotide sequence ID" value="NZ_JAYGGQ010000001.1"/>
</dbReference>
<dbReference type="PROSITE" id="PS51462">
    <property type="entry name" value="NUDIX"/>
    <property type="match status" value="1"/>
</dbReference>
<dbReference type="EMBL" id="JAYGGQ010000001">
    <property type="protein sequence ID" value="MEA5453145.1"/>
    <property type="molecule type" value="Genomic_DNA"/>
</dbReference>
<proteinExistence type="inferred from homology"/>
<accession>A0ABU5T0H8</accession>
<dbReference type="GO" id="GO:0016787">
    <property type="term" value="F:hydrolase activity"/>
    <property type="evidence" value="ECO:0007669"/>
    <property type="project" value="UniProtKB-KW"/>
</dbReference>
<comment type="caution">
    <text evidence="12">The sequence shown here is derived from an EMBL/GenBank/DDBJ whole genome shotgun (WGS) entry which is preliminary data.</text>
</comment>
<dbReference type="PANTHER" id="PTHR42904">
    <property type="entry name" value="NUDIX HYDROLASE, NUDC SUBFAMILY"/>
    <property type="match status" value="1"/>
</dbReference>
<protein>
    <recommendedName>
        <fullName evidence="4">NAD(+) diphosphatase</fullName>
        <ecNumber evidence="4">3.6.1.22</ecNumber>
    </recommendedName>
</protein>
<dbReference type="SUPFAM" id="SSF55811">
    <property type="entry name" value="Nudix"/>
    <property type="match status" value="1"/>
</dbReference>
<dbReference type="InterPro" id="IPR020476">
    <property type="entry name" value="Nudix_hydrolase"/>
</dbReference>
<comment type="cofactor">
    <cofactor evidence="1">
        <name>Mg(2+)</name>
        <dbReference type="ChEBI" id="CHEBI:18420"/>
    </cofactor>
</comment>
<dbReference type="InterPro" id="IPR015797">
    <property type="entry name" value="NUDIX_hydrolase-like_dom_sf"/>
</dbReference>
<dbReference type="PROSITE" id="PS00893">
    <property type="entry name" value="NUDIX_BOX"/>
    <property type="match status" value="1"/>
</dbReference>
<evidence type="ECO:0000313" key="13">
    <source>
        <dbReference type="Proteomes" id="UP001304769"/>
    </source>
</evidence>
<evidence type="ECO:0000256" key="6">
    <source>
        <dbReference type="ARBA" id="ARBA00022801"/>
    </source>
</evidence>
<comment type="cofactor">
    <cofactor evidence="2">
        <name>Zn(2+)</name>
        <dbReference type="ChEBI" id="CHEBI:29105"/>
    </cofactor>
</comment>
<evidence type="ECO:0000259" key="11">
    <source>
        <dbReference type="PROSITE" id="PS51462"/>
    </source>
</evidence>
<dbReference type="InterPro" id="IPR000086">
    <property type="entry name" value="NUDIX_hydrolase_dom"/>
</dbReference>
<dbReference type="InterPro" id="IPR050241">
    <property type="entry name" value="NAD-cap_RNA_hydrolase_NudC"/>
</dbReference>
<dbReference type="Proteomes" id="UP001304769">
    <property type="component" value="Unassembled WGS sequence"/>
</dbReference>
<evidence type="ECO:0000256" key="4">
    <source>
        <dbReference type="ARBA" id="ARBA00012381"/>
    </source>
</evidence>
<keyword evidence="8" id="KW-0520">NAD</keyword>
<evidence type="ECO:0000256" key="1">
    <source>
        <dbReference type="ARBA" id="ARBA00001946"/>
    </source>
</evidence>
<dbReference type="InterPro" id="IPR020084">
    <property type="entry name" value="NUDIX_hydrolase_CS"/>
</dbReference>
<evidence type="ECO:0000313" key="12">
    <source>
        <dbReference type="EMBL" id="MEA5453145.1"/>
    </source>
</evidence>
<comment type="catalytic activity">
    <reaction evidence="9">
        <text>a 5'-end NAD(+)-phospho-ribonucleoside in mRNA + H2O = a 5'-end phospho-adenosine-phospho-ribonucleoside in mRNA + beta-nicotinamide D-ribonucleotide + 2 H(+)</text>
        <dbReference type="Rhea" id="RHEA:60876"/>
        <dbReference type="Rhea" id="RHEA-COMP:15698"/>
        <dbReference type="Rhea" id="RHEA-COMP:15719"/>
        <dbReference type="ChEBI" id="CHEBI:14649"/>
        <dbReference type="ChEBI" id="CHEBI:15377"/>
        <dbReference type="ChEBI" id="CHEBI:15378"/>
        <dbReference type="ChEBI" id="CHEBI:144029"/>
        <dbReference type="ChEBI" id="CHEBI:144051"/>
    </reaction>
    <physiologicalReaction direction="left-to-right" evidence="9">
        <dbReference type="Rhea" id="RHEA:60877"/>
    </physiologicalReaction>
</comment>
<evidence type="ECO:0000256" key="7">
    <source>
        <dbReference type="ARBA" id="ARBA00022842"/>
    </source>
</evidence>
<dbReference type="InterPro" id="IPR049734">
    <property type="entry name" value="NudC-like_C"/>
</dbReference>
<dbReference type="Gene3D" id="3.90.79.20">
    <property type="match status" value="1"/>
</dbReference>
<evidence type="ECO:0000256" key="2">
    <source>
        <dbReference type="ARBA" id="ARBA00001947"/>
    </source>
</evidence>
<dbReference type="Pfam" id="PF00293">
    <property type="entry name" value="NUDIX"/>
    <property type="match status" value="1"/>
</dbReference>
<dbReference type="Pfam" id="PF09297">
    <property type="entry name" value="Zn_ribbon_NUD"/>
    <property type="match status" value="1"/>
</dbReference>
<sequence length="366" mass="38729">MTSGPDSLPAAFHDAVAQRAAAAGYAAGNGTHPVAGALAPTLLPVLPAALDRRSEARADESFLPGVLRSGRTLAVLMAQRRAAMHGDRLVLLPAVSLPDEWLTDLVVYLGRIPHEAGFEHFAGADVVLVVLPEPVEPIAGVMSEPADPGAGLLPEGTYWAGFREVGGAMHPFEAGIVLEANAIANWHESHPLCPRCGAPTDVVLSGWVRRCPRDGSEHFPRTDPAIIVTVVGPDGRVLLGHGARMRPSMYSTLAGFVEPGESLEQAVVREIAEEVGVRVTECQYLGSQPWPFPASLMLGFTARTEDTDARADGEEVLHARWFDRDELGAAVASGEVSLPSPASISRALIEHWNGGLIAEPAADSVR</sequence>
<keyword evidence="5" id="KW-0479">Metal-binding</keyword>
<evidence type="ECO:0000256" key="5">
    <source>
        <dbReference type="ARBA" id="ARBA00022723"/>
    </source>
</evidence>